<evidence type="ECO:0000256" key="4">
    <source>
        <dbReference type="ARBA" id="ARBA00022729"/>
    </source>
</evidence>
<dbReference type="SUPFAM" id="SSF53807">
    <property type="entry name" value="Helical backbone' metal receptor"/>
    <property type="match status" value="1"/>
</dbReference>
<dbReference type="eggNOG" id="COG0803">
    <property type="taxonomic scope" value="Bacteria"/>
</dbReference>
<dbReference type="EMBL" id="ADFR01000002">
    <property type="protein sequence ID" value="EFC06255.1"/>
    <property type="molecule type" value="Genomic_DNA"/>
</dbReference>
<dbReference type="PRINTS" id="PR00690">
    <property type="entry name" value="ADHESNFAMILY"/>
</dbReference>
<dbReference type="Proteomes" id="UP000005017">
    <property type="component" value="Unassembled WGS sequence"/>
</dbReference>
<dbReference type="InterPro" id="IPR050492">
    <property type="entry name" value="Bact_metal-bind_prot9"/>
</dbReference>
<dbReference type="PANTHER" id="PTHR42953">
    <property type="entry name" value="HIGH-AFFINITY ZINC UPTAKE SYSTEM PROTEIN ZNUA-RELATED"/>
    <property type="match status" value="1"/>
</dbReference>
<comment type="caution">
    <text evidence="7">The sequence shown here is derived from an EMBL/GenBank/DDBJ whole genome shotgun (WGS) entry which is preliminary data.</text>
</comment>
<dbReference type="Gene3D" id="3.40.50.1980">
    <property type="entry name" value="Nitrogenase molybdenum iron protein domain"/>
    <property type="match status" value="2"/>
</dbReference>
<dbReference type="InterPro" id="IPR006127">
    <property type="entry name" value="ZnuA-like"/>
</dbReference>
<sequence>MKKWIVSILSVLMLMACGKPNTNTTKSTDKKLKVTVTTSFLQDMVNQLAKDYVDVQLVIPAGEDPHTYEAKPEDHSKLKNADLVLYHGLHFEGKMVELLESVKGQAVTKNFDKKSLLTMEEDGSKITDPHFWFDVELYKKATVEAARSLKEKLPNHKDKIEENLQAYLKKLDDLKNYCQTQINSIPKQSRILVTPHDAFSYFSRQYGIEVKAPQGVSTDAELSTKDMAKTAQFIVDHKIKAIFAESTTDPARMEKLKESCAAKGWKVKVVKGEGQELFSDSLAPKGQKGDTYIDMVKMNVDLMVSNLK</sequence>
<comment type="subcellular location">
    <subcellularLocation>
        <location evidence="1">Cell envelope</location>
    </subcellularLocation>
</comment>
<dbReference type="OrthoDB" id="9793396at2"/>
<feature type="signal peptide" evidence="6">
    <location>
        <begin position="1"/>
        <end position="18"/>
    </location>
</feature>
<dbReference type="GO" id="GO:0030001">
    <property type="term" value="P:metal ion transport"/>
    <property type="evidence" value="ECO:0007669"/>
    <property type="project" value="InterPro"/>
</dbReference>
<dbReference type="PANTHER" id="PTHR42953:SF1">
    <property type="entry name" value="METAL-BINDING PROTEIN HI_0362-RELATED"/>
    <property type="match status" value="1"/>
</dbReference>
<dbReference type="AlphaFoldDB" id="D2MMH9"/>
<name>D2MMH9_9FIRM</name>
<accession>D2MMH9</accession>
<dbReference type="PROSITE" id="PS51257">
    <property type="entry name" value="PROKAR_LIPOPROTEIN"/>
    <property type="match status" value="1"/>
</dbReference>
<dbReference type="STRING" id="679192.HMPREF9013_0958"/>
<keyword evidence="4 6" id="KW-0732">Signal</keyword>
<dbReference type="Pfam" id="PF01297">
    <property type="entry name" value="ZnuA"/>
    <property type="match status" value="1"/>
</dbReference>
<dbReference type="InterPro" id="IPR006128">
    <property type="entry name" value="Lipoprotein_PsaA-like"/>
</dbReference>
<evidence type="ECO:0000256" key="1">
    <source>
        <dbReference type="ARBA" id="ARBA00004196"/>
    </source>
</evidence>
<dbReference type="RefSeq" id="WP_006626600.1">
    <property type="nucleotide sequence ID" value="NZ_ADFR01000002.1"/>
</dbReference>
<gene>
    <name evidence="7" type="ORF">HMPREF9013_0958</name>
</gene>
<proteinExistence type="inferred from homology"/>
<keyword evidence="2 5" id="KW-0813">Transport</keyword>
<evidence type="ECO:0000256" key="6">
    <source>
        <dbReference type="SAM" id="SignalP"/>
    </source>
</evidence>
<comment type="similarity">
    <text evidence="5">Belongs to the bacterial solute-binding protein 9 family.</text>
</comment>
<dbReference type="GO" id="GO:0046872">
    <property type="term" value="F:metal ion binding"/>
    <property type="evidence" value="ECO:0007669"/>
    <property type="project" value="UniProtKB-KW"/>
</dbReference>
<evidence type="ECO:0000256" key="2">
    <source>
        <dbReference type="ARBA" id="ARBA00022448"/>
    </source>
</evidence>
<evidence type="ECO:0000256" key="3">
    <source>
        <dbReference type="ARBA" id="ARBA00022723"/>
    </source>
</evidence>
<evidence type="ECO:0000313" key="8">
    <source>
        <dbReference type="Proteomes" id="UP000005017"/>
    </source>
</evidence>
<evidence type="ECO:0000313" key="7">
    <source>
        <dbReference type="EMBL" id="EFC06255.1"/>
    </source>
</evidence>
<organism evidence="7 8">
    <name type="scientific">Bulleidia extructa W1219</name>
    <dbReference type="NCBI Taxonomy" id="679192"/>
    <lineage>
        <taxon>Bacteria</taxon>
        <taxon>Bacillati</taxon>
        <taxon>Bacillota</taxon>
        <taxon>Erysipelotrichia</taxon>
        <taxon>Erysipelotrichales</taxon>
        <taxon>Erysipelotrichaceae</taxon>
        <taxon>Bulleidia</taxon>
    </lineage>
</organism>
<evidence type="ECO:0000256" key="5">
    <source>
        <dbReference type="RuleBase" id="RU003512"/>
    </source>
</evidence>
<keyword evidence="3" id="KW-0479">Metal-binding</keyword>
<dbReference type="PRINTS" id="PR00691">
    <property type="entry name" value="ADHESINB"/>
</dbReference>
<dbReference type="GO" id="GO:0007155">
    <property type="term" value="P:cell adhesion"/>
    <property type="evidence" value="ECO:0007669"/>
    <property type="project" value="InterPro"/>
</dbReference>
<keyword evidence="8" id="KW-1185">Reference proteome</keyword>
<protein>
    <submittedName>
        <fullName evidence="7">ABC transporter, substrate-binding protein</fullName>
    </submittedName>
</protein>
<dbReference type="InterPro" id="IPR006129">
    <property type="entry name" value="AdhesinB"/>
</dbReference>
<dbReference type="GO" id="GO:0030313">
    <property type="term" value="C:cell envelope"/>
    <property type="evidence" value="ECO:0007669"/>
    <property type="project" value="UniProtKB-SubCell"/>
</dbReference>
<reference evidence="8" key="1">
    <citation type="submission" date="2009-12" db="EMBL/GenBank/DDBJ databases">
        <title>Sequence of Clostridiales genomosp. BVAB3 str. UPII9-5.</title>
        <authorList>
            <person name="Madupu R."/>
            <person name="Durkin A.S."/>
            <person name="Torralba M."/>
            <person name="Methe B."/>
            <person name="Sutton G.G."/>
            <person name="Strausberg R.L."/>
            <person name="Nelson K.E."/>
        </authorList>
    </citation>
    <scope>NUCLEOTIDE SEQUENCE [LARGE SCALE GENOMIC DNA]</scope>
    <source>
        <strain evidence="8">W1219</strain>
    </source>
</reference>
<feature type="chain" id="PRO_5003032860" evidence="6">
    <location>
        <begin position="19"/>
        <end position="308"/>
    </location>
</feature>